<dbReference type="SMART" id="SM00382">
    <property type="entry name" value="AAA"/>
    <property type="match status" value="2"/>
</dbReference>
<evidence type="ECO:0000256" key="1">
    <source>
        <dbReference type="ARBA" id="ARBA00004496"/>
    </source>
</evidence>
<comment type="subcellular location">
    <subcellularLocation>
        <location evidence="1 13">Cytoplasm</location>
    </subcellularLocation>
</comment>
<dbReference type="EMBL" id="JAQYXL010000001">
    <property type="protein sequence ID" value="MEN3228778.1"/>
    <property type="molecule type" value="Genomic_DNA"/>
</dbReference>
<evidence type="ECO:0000256" key="6">
    <source>
        <dbReference type="ARBA" id="ARBA00022840"/>
    </source>
</evidence>
<keyword evidence="8 12" id="KW-0143">Chaperone</keyword>
<evidence type="ECO:0000313" key="16">
    <source>
        <dbReference type="Proteomes" id="UP001404845"/>
    </source>
</evidence>
<keyword evidence="4 11" id="KW-0677">Repeat</keyword>
<dbReference type="Pfam" id="PF10431">
    <property type="entry name" value="ClpB_D2-small"/>
    <property type="match status" value="1"/>
</dbReference>
<dbReference type="Pfam" id="PF17871">
    <property type="entry name" value="AAA_lid_9"/>
    <property type="match status" value="1"/>
</dbReference>
<protein>
    <recommendedName>
        <fullName evidence="3 13">Chaperone protein ClpB</fullName>
    </recommendedName>
</protein>
<evidence type="ECO:0000256" key="11">
    <source>
        <dbReference type="PROSITE-ProRule" id="PRU01251"/>
    </source>
</evidence>
<dbReference type="Gene3D" id="1.10.8.60">
    <property type="match status" value="1"/>
</dbReference>
<dbReference type="PROSITE" id="PS51903">
    <property type="entry name" value="CLP_R"/>
    <property type="match status" value="1"/>
</dbReference>
<dbReference type="InterPro" id="IPR041546">
    <property type="entry name" value="ClpA/ClpB_AAA_lid"/>
</dbReference>
<dbReference type="CDD" id="cd19499">
    <property type="entry name" value="RecA-like_ClpB_Hsp104-like"/>
    <property type="match status" value="1"/>
</dbReference>
<comment type="caution">
    <text evidence="15">The sequence shown here is derived from an EMBL/GenBank/DDBJ whole genome shotgun (WGS) entry which is preliminary data.</text>
</comment>
<keyword evidence="13" id="KW-0963">Cytoplasm</keyword>
<proteinExistence type="inferred from homology"/>
<evidence type="ECO:0000256" key="5">
    <source>
        <dbReference type="ARBA" id="ARBA00022741"/>
    </source>
</evidence>
<gene>
    <name evidence="13 15" type="primary">clpB</name>
    <name evidence="15" type="ORF">PUR21_14215</name>
</gene>
<keyword evidence="16" id="KW-1185">Reference proteome</keyword>
<evidence type="ECO:0000256" key="4">
    <source>
        <dbReference type="ARBA" id="ARBA00022737"/>
    </source>
</evidence>
<evidence type="ECO:0000256" key="12">
    <source>
        <dbReference type="RuleBase" id="RU004432"/>
    </source>
</evidence>
<dbReference type="PANTHER" id="PTHR11638">
    <property type="entry name" value="ATP-DEPENDENT CLP PROTEASE"/>
    <property type="match status" value="1"/>
</dbReference>
<evidence type="ECO:0000256" key="9">
    <source>
        <dbReference type="ARBA" id="ARBA00025613"/>
    </source>
</evidence>
<organism evidence="15 16">
    <name type="scientific">Methylorubrum rhodesianum</name>
    <dbReference type="NCBI Taxonomy" id="29427"/>
    <lineage>
        <taxon>Bacteria</taxon>
        <taxon>Pseudomonadati</taxon>
        <taxon>Pseudomonadota</taxon>
        <taxon>Alphaproteobacteria</taxon>
        <taxon>Hyphomicrobiales</taxon>
        <taxon>Methylobacteriaceae</taxon>
        <taxon>Methylorubrum</taxon>
    </lineage>
</organism>
<dbReference type="InterPro" id="IPR050130">
    <property type="entry name" value="ClpA_ClpB"/>
</dbReference>
<evidence type="ECO:0000256" key="13">
    <source>
        <dbReference type="RuleBase" id="RU362034"/>
    </source>
</evidence>
<dbReference type="InterPro" id="IPR003959">
    <property type="entry name" value="ATPase_AAA_core"/>
</dbReference>
<keyword evidence="5 12" id="KW-0547">Nucleotide-binding</keyword>
<dbReference type="Gene3D" id="3.40.50.300">
    <property type="entry name" value="P-loop containing nucleotide triphosphate hydrolases"/>
    <property type="match status" value="3"/>
</dbReference>
<dbReference type="CDD" id="cd00009">
    <property type="entry name" value="AAA"/>
    <property type="match status" value="1"/>
</dbReference>
<keyword evidence="7 13" id="KW-0175">Coiled coil</keyword>
<name>A0ABU9ZBV4_9HYPH</name>
<dbReference type="InterPro" id="IPR027417">
    <property type="entry name" value="P-loop_NTPase"/>
</dbReference>
<dbReference type="InterPro" id="IPR036628">
    <property type="entry name" value="Clp_N_dom_sf"/>
</dbReference>
<dbReference type="InterPro" id="IPR028299">
    <property type="entry name" value="ClpA/B_CS2"/>
</dbReference>
<dbReference type="PROSITE" id="PS00870">
    <property type="entry name" value="CLPAB_1"/>
    <property type="match status" value="1"/>
</dbReference>
<dbReference type="SMART" id="SM01086">
    <property type="entry name" value="ClpB_D2-small"/>
    <property type="match status" value="1"/>
</dbReference>
<dbReference type="PRINTS" id="PR00300">
    <property type="entry name" value="CLPPROTEASEA"/>
</dbReference>
<dbReference type="SUPFAM" id="SSF52540">
    <property type="entry name" value="P-loop containing nucleoside triphosphate hydrolases"/>
    <property type="match status" value="2"/>
</dbReference>
<evidence type="ECO:0000256" key="7">
    <source>
        <dbReference type="ARBA" id="ARBA00023054"/>
    </source>
</evidence>
<comment type="subunit">
    <text evidence="10">Homohexamer. The oligomerization is ATP-dependent.</text>
</comment>
<feature type="domain" description="Clp R" evidence="14">
    <location>
        <begin position="3"/>
        <end position="147"/>
    </location>
</feature>
<dbReference type="Pfam" id="PF07724">
    <property type="entry name" value="AAA_2"/>
    <property type="match status" value="1"/>
</dbReference>
<comment type="function">
    <text evidence="9">Part of a stress-induced multi-chaperone system, it is involved in the recovery of the cell from heat-induced damage, in cooperation with DnaK, DnaJ and GrpE. Acts before DnaK, in the processing of protein aggregates. Protein binding stimulates the ATPase activity; ATP hydrolysis unfolds the denatured protein aggregates, which probably helps expose new hydrophobic binding sites on the surface of ClpB-bound aggregates, contributing to the solubilization and refolding of denatured protein aggregates by DnaK.</text>
</comment>
<feature type="coiled-coil region" evidence="13">
    <location>
        <begin position="413"/>
        <end position="493"/>
    </location>
</feature>
<evidence type="ECO:0000256" key="10">
    <source>
        <dbReference type="ARBA" id="ARBA00026057"/>
    </source>
</evidence>
<reference evidence="15 16" key="1">
    <citation type="journal article" date="2023" name="PLoS ONE">
        <title>Complete genome assembly of Hawai'i environmental nontuberculous mycobacteria reveals unexpected co-isolation with methylobacteria.</title>
        <authorList>
            <person name="Hendrix J."/>
            <person name="Epperson L.E."/>
            <person name="Tong E.I."/>
            <person name="Chan Y.L."/>
            <person name="Hasan N.A."/>
            <person name="Dawrs S.N."/>
            <person name="Norton G.J."/>
            <person name="Virdi R."/>
            <person name="Crooks J.L."/>
            <person name="Chan E.D."/>
            <person name="Honda J.R."/>
            <person name="Strong M."/>
        </authorList>
    </citation>
    <scope>NUCLEOTIDE SEQUENCE [LARGE SCALE GENOMIC DNA]</scope>
    <source>
        <strain evidence="15 16">NJH_HI01</strain>
    </source>
</reference>
<dbReference type="InterPro" id="IPR004176">
    <property type="entry name" value="Clp_R_N"/>
</dbReference>
<evidence type="ECO:0000256" key="2">
    <source>
        <dbReference type="ARBA" id="ARBA00008675"/>
    </source>
</evidence>
<dbReference type="RefSeq" id="WP_183668724.1">
    <property type="nucleotide sequence ID" value="NZ_JACHOS010000011.1"/>
</dbReference>
<dbReference type="PANTHER" id="PTHR11638:SF18">
    <property type="entry name" value="HEAT SHOCK PROTEIN 104"/>
    <property type="match status" value="1"/>
</dbReference>
<accession>A0ABU9ZBV4</accession>
<dbReference type="NCBIfam" id="TIGR03346">
    <property type="entry name" value="chaperone_ClpB"/>
    <property type="match status" value="1"/>
</dbReference>
<sequence>MNFEKYTERARGFVQAAQNLAVREGNPQLAPGHLLKVLLDDPEGLCAGLIDRAGGQSRVAHAQVEQWLAKQPKVSGNAAQPQATRELVRLFDTAEQAAEKAGDSYVTVERLLIAFAVEKDSEAGRILSAAGVTAASLNAAINALRKGRTADNASAENAYDALKKYARDLTEAAREGKLDPVIGRDEEIRRTIQVLSRRTKNNPVLIGEPGVGKTAIVEGLALRIVNGDVPESLKEKNLLALDMGALIAGAKYRGEFEERLKGVLSEVTAAEGQIILFIDEMHTLVGAGKADGAMDASNLLKPALARGELHCVGATTLDEYRKHVEKDAALARRFQPVFVSEPTVEDTVSILRGIKEKYEQHHGVRIQDSALVAAATLSNRYITDRFLPDKAIDLVDEAGSRLRMQVDSKPEELDNVDREIVRLKIEGEALKKETDSASRDRLQRLEKELADLEEQSATITARWKAEKDKLGAAAELKKKLDEARNELAGAQRQGQYQRAGELAYGVIPGLEKQLAEIEAAGESAVARDGMVEEAVTPAHIAAVVSRWTGVPVDKMLEGEREKLLAMEEALGKRVVGQREAVEAVSTAVRRARAGLQDPNRPIGSFMFLGPTGVGKTELTKALAGFLFDDDTALVRIDMSEYMEKHAVARLIGAPPGYVGYEEGGALTEAVRRRPYQVVLFDEVEKAHPDVFNVLLQVLDDGRLTDGQGRTVDFRNTLLIMTSNLGAEYLVNQPAGQDTDAVRDEVMGVVRGHFRPEFLNRVDEIILFHRLARSEMGAIVDIQLGRLAKLLEDRKITLDVDDEARTWLADKGYDPAYGARPLKRVIQKNVQDPLAEAILSGVIHDGETVPIRVGPAGLMIGDIAAERRPAGVLLN</sequence>
<dbReference type="InterPro" id="IPR018368">
    <property type="entry name" value="ClpA/B_CS1"/>
</dbReference>
<dbReference type="PROSITE" id="PS00871">
    <property type="entry name" value="CLPAB_2"/>
    <property type="match status" value="1"/>
</dbReference>
<keyword evidence="13" id="KW-0346">Stress response</keyword>
<evidence type="ECO:0000259" key="14">
    <source>
        <dbReference type="PROSITE" id="PS51903"/>
    </source>
</evidence>
<dbReference type="SUPFAM" id="SSF81923">
    <property type="entry name" value="Double Clp-N motif"/>
    <property type="match status" value="1"/>
</dbReference>
<keyword evidence="6 12" id="KW-0067">ATP-binding</keyword>
<dbReference type="InterPro" id="IPR001270">
    <property type="entry name" value="ClpA/B"/>
</dbReference>
<dbReference type="InterPro" id="IPR003593">
    <property type="entry name" value="AAA+_ATPase"/>
</dbReference>
<dbReference type="InterPro" id="IPR019489">
    <property type="entry name" value="Clp_ATPase_C"/>
</dbReference>
<dbReference type="Pfam" id="PF00004">
    <property type="entry name" value="AAA"/>
    <property type="match status" value="1"/>
</dbReference>
<dbReference type="Pfam" id="PF02861">
    <property type="entry name" value="Clp_N"/>
    <property type="match status" value="1"/>
</dbReference>
<comment type="similarity">
    <text evidence="2 12">Belongs to the ClpA/ClpB family.</text>
</comment>
<comment type="subunit">
    <text evidence="13">Homohexamer; The oligomerization is ATP-dependent.</text>
</comment>
<evidence type="ECO:0000256" key="8">
    <source>
        <dbReference type="ARBA" id="ARBA00023186"/>
    </source>
</evidence>
<evidence type="ECO:0000256" key="3">
    <source>
        <dbReference type="ARBA" id="ARBA00017574"/>
    </source>
</evidence>
<dbReference type="Proteomes" id="UP001404845">
    <property type="component" value="Unassembled WGS sequence"/>
</dbReference>
<dbReference type="Gene3D" id="1.10.1780.10">
    <property type="entry name" value="Clp, N-terminal domain"/>
    <property type="match status" value="1"/>
</dbReference>
<dbReference type="InterPro" id="IPR017730">
    <property type="entry name" value="Chaperonin_ClpB"/>
</dbReference>
<evidence type="ECO:0000313" key="15">
    <source>
        <dbReference type="EMBL" id="MEN3228778.1"/>
    </source>
</evidence>